<comment type="caution">
    <text evidence="1">The sequence shown here is derived from an EMBL/GenBank/DDBJ whole genome shotgun (WGS) entry which is preliminary data.</text>
</comment>
<name>A0AAN9KUT5_CANGL</name>
<dbReference type="AlphaFoldDB" id="A0AAN9KUT5"/>
<gene>
    <name evidence="1" type="ORF">VNO77_27458</name>
</gene>
<accession>A0AAN9KUT5</accession>
<proteinExistence type="predicted"/>
<dbReference type="Proteomes" id="UP001367508">
    <property type="component" value="Unassembled WGS sequence"/>
</dbReference>
<sequence length="98" mass="11079">MLRRGATHCTFTRGAHVKVVNPICFLFMKPQCKSSAIIVGAPVRRTSTLTIQPNPAQTEKKVHTRKLTWILHFPVRMYVLLLPQCEMEHVLLAIGTEA</sequence>
<evidence type="ECO:0000313" key="2">
    <source>
        <dbReference type="Proteomes" id="UP001367508"/>
    </source>
</evidence>
<organism evidence="1 2">
    <name type="scientific">Canavalia gladiata</name>
    <name type="common">Sword bean</name>
    <name type="synonym">Dolichos gladiatus</name>
    <dbReference type="NCBI Taxonomy" id="3824"/>
    <lineage>
        <taxon>Eukaryota</taxon>
        <taxon>Viridiplantae</taxon>
        <taxon>Streptophyta</taxon>
        <taxon>Embryophyta</taxon>
        <taxon>Tracheophyta</taxon>
        <taxon>Spermatophyta</taxon>
        <taxon>Magnoliopsida</taxon>
        <taxon>eudicotyledons</taxon>
        <taxon>Gunneridae</taxon>
        <taxon>Pentapetalae</taxon>
        <taxon>rosids</taxon>
        <taxon>fabids</taxon>
        <taxon>Fabales</taxon>
        <taxon>Fabaceae</taxon>
        <taxon>Papilionoideae</taxon>
        <taxon>50 kb inversion clade</taxon>
        <taxon>NPAAA clade</taxon>
        <taxon>indigoferoid/millettioid clade</taxon>
        <taxon>Phaseoleae</taxon>
        <taxon>Canavalia</taxon>
    </lineage>
</organism>
<reference evidence="1 2" key="1">
    <citation type="submission" date="2024-01" db="EMBL/GenBank/DDBJ databases">
        <title>The genomes of 5 underutilized Papilionoideae crops provide insights into root nodulation and disease resistanc.</title>
        <authorList>
            <person name="Jiang F."/>
        </authorList>
    </citation>
    <scope>NUCLEOTIDE SEQUENCE [LARGE SCALE GENOMIC DNA]</scope>
    <source>
        <strain evidence="1">LVBAO_FW01</strain>
        <tissue evidence="1">Leaves</tissue>
    </source>
</reference>
<evidence type="ECO:0000313" key="1">
    <source>
        <dbReference type="EMBL" id="KAK7323954.1"/>
    </source>
</evidence>
<dbReference type="EMBL" id="JAYMYQ010000006">
    <property type="protein sequence ID" value="KAK7323954.1"/>
    <property type="molecule type" value="Genomic_DNA"/>
</dbReference>
<protein>
    <submittedName>
        <fullName evidence="1">Uncharacterized protein</fullName>
    </submittedName>
</protein>
<keyword evidence="2" id="KW-1185">Reference proteome</keyword>